<dbReference type="SUPFAM" id="SSF48452">
    <property type="entry name" value="TPR-like"/>
    <property type="match status" value="1"/>
</dbReference>
<protein>
    <recommendedName>
        <fullName evidence="3">XRE family transcriptional regulator</fullName>
    </recommendedName>
</protein>
<accession>A0A3M2M6S8</accession>
<evidence type="ECO:0000313" key="2">
    <source>
        <dbReference type="Proteomes" id="UP000278673"/>
    </source>
</evidence>
<organism evidence="1 2">
    <name type="scientific">Streptomyces triticirhizae</name>
    <dbReference type="NCBI Taxonomy" id="2483353"/>
    <lineage>
        <taxon>Bacteria</taxon>
        <taxon>Bacillati</taxon>
        <taxon>Actinomycetota</taxon>
        <taxon>Actinomycetes</taxon>
        <taxon>Kitasatosporales</taxon>
        <taxon>Streptomycetaceae</taxon>
        <taxon>Streptomyces</taxon>
    </lineage>
</organism>
<dbReference type="AlphaFoldDB" id="A0A3M2M6S8"/>
<evidence type="ECO:0000313" key="1">
    <source>
        <dbReference type="EMBL" id="RMI45222.1"/>
    </source>
</evidence>
<reference evidence="1 2" key="1">
    <citation type="submission" date="2018-10" db="EMBL/GenBank/DDBJ databases">
        <title>Isolation, diversity and antifungal activity of actinobacteria from wheat.</title>
        <authorList>
            <person name="Han C."/>
        </authorList>
    </citation>
    <scope>NUCLEOTIDE SEQUENCE [LARGE SCALE GENOMIC DNA]</scope>
    <source>
        <strain evidence="1 2">NEAU-YY642</strain>
    </source>
</reference>
<keyword evidence="2" id="KW-1185">Reference proteome</keyword>
<dbReference type="Gene3D" id="1.25.40.10">
    <property type="entry name" value="Tetratricopeptide repeat domain"/>
    <property type="match status" value="1"/>
</dbReference>
<name>A0A3M2M6S8_9ACTN</name>
<dbReference type="Proteomes" id="UP000278673">
    <property type="component" value="Unassembled WGS sequence"/>
</dbReference>
<gene>
    <name evidence="1" type="ORF">EBN88_03570</name>
</gene>
<dbReference type="EMBL" id="RFFJ01000009">
    <property type="protein sequence ID" value="RMI45222.1"/>
    <property type="molecule type" value="Genomic_DNA"/>
</dbReference>
<dbReference type="RefSeq" id="WP_122182300.1">
    <property type="nucleotide sequence ID" value="NZ_RFFJ01000009.1"/>
</dbReference>
<proteinExistence type="predicted"/>
<sequence>MSEAARETARFAALAEQSNVGPHTLDQLQADIRRVVTTYPSRPIEPLFHEVRELRDRAFNLLEGRQAPHHTRDLYLAAGLLCGVLANASFDLNRYHEAETQARAAFLCGELAGHNGLRAWLRGLQSLIAYWDGRPRDAVQLAHAGMEFVPENGTAHIRLASISARAWGQLGHRTEALAALRQADEHRERLTPDIEHDDPGGMMSFPLAKQHLYAGTTHLWLRDPTSLTHAKEAANQAIQLYQADPPERRRLGELALARVDLAQVHLATGDLDAAADQGHTVLGLAATRRTESIDKGLDRLARHLNEGPAATSPTAIGLREAITHHRARALPPGETT</sequence>
<comment type="caution">
    <text evidence="1">The sequence shown here is derived from an EMBL/GenBank/DDBJ whole genome shotgun (WGS) entry which is preliminary data.</text>
</comment>
<evidence type="ECO:0008006" key="3">
    <source>
        <dbReference type="Google" id="ProtNLM"/>
    </source>
</evidence>
<dbReference type="InterPro" id="IPR011990">
    <property type="entry name" value="TPR-like_helical_dom_sf"/>
</dbReference>